<keyword evidence="2" id="KW-1133">Transmembrane helix</keyword>
<protein>
    <submittedName>
        <fullName evidence="4">Uncharacterized protein</fullName>
    </submittedName>
</protein>
<dbReference type="EMBL" id="MTJN01000002">
    <property type="protein sequence ID" value="OOV06770.1"/>
    <property type="molecule type" value="Genomic_DNA"/>
</dbReference>
<feature type="signal peptide" evidence="3">
    <location>
        <begin position="1"/>
        <end position="24"/>
    </location>
</feature>
<dbReference type="Proteomes" id="UP000190750">
    <property type="component" value="Unassembled WGS sequence"/>
</dbReference>
<evidence type="ECO:0000256" key="1">
    <source>
        <dbReference type="SAM" id="MobiDB-lite"/>
    </source>
</evidence>
<gene>
    <name evidence="4" type="ORF">RF819_08560</name>
</gene>
<dbReference type="RefSeq" id="WP_078364590.1">
    <property type="nucleotide sequence ID" value="NZ_MTJN01000002.1"/>
</dbReference>
<feature type="chain" id="PRO_5012006793" evidence="3">
    <location>
        <begin position="25"/>
        <end position="651"/>
    </location>
</feature>
<dbReference type="AlphaFoldDB" id="A0A1T1ARP3"/>
<dbReference type="STRING" id="28066.RF819_08560"/>
<accession>A0A1T1ARP3</accession>
<feature type="region of interest" description="Disordered" evidence="1">
    <location>
        <begin position="132"/>
        <end position="171"/>
    </location>
</feature>
<evidence type="ECO:0000256" key="3">
    <source>
        <dbReference type="SAM" id="SignalP"/>
    </source>
</evidence>
<comment type="caution">
    <text evidence="4">The sequence shown here is derived from an EMBL/GenBank/DDBJ whole genome shotgun (WGS) entry which is preliminary data.</text>
</comment>
<sequence>MKNRVSYFVALMAVLTGAAAPGHAFTLGDLRGSAVVGRSLDVSIPVLPGSGEEALASCLSAEVLFADVQQLNPSVTVTPVTTGPVPMAVVRIRSSAAVDEPVVSVVLRATCGAATSRRYVLLSDFPAPDLPKASAAPVADATTHAAPPLKAAQADTSTSTSSATASPVVQEAAPARAPVVGKVAPKPVVKKPAAPIKRVAAPEPVAAKPVLKLDTQPALPAQVQAAPPASLPASAPASAPAAAPSDEVVQQALLIQALQNDVKTLKDLAVINQASLAEFQSKLRQAEAERVPMTWFYLVVGLLLASLGALTWVLRKQQKAQQGDWWQHAQKDASETLVITPASTIQPSAPVSEFDKFVNQQAAPLAAAAPSTQPEVDPDHDVDIDLDSLAPSKEPTTSTEPLAVVPVDGFGSGHNINVESISDIRQQAEFFVSLGQTDRALNILRRQIMESTEPNPLVYLDLLTLYHAQGLKADFRELRVAFRQFFNVSVPDFPAYNNEGRDLLAYAEPLAVLTRFWPNIEAIAFLEACIFHNDAAPMQLSFDLAAFRDLLMLHAVAEKVTSDSPWKMTSHGGLGASSAAAEMAELAMTMRGQFDEAPAGASPLDAMDSRGDSGPLTLDLSEVRAPVQSLDLDLDLDAPGQTQAPRNSGLV</sequence>
<evidence type="ECO:0000313" key="4">
    <source>
        <dbReference type="EMBL" id="OOV06770.1"/>
    </source>
</evidence>
<keyword evidence="5" id="KW-1185">Reference proteome</keyword>
<feature type="region of interest" description="Disordered" evidence="1">
    <location>
        <begin position="597"/>
        <end position="617"/>
    </location>
</feature>
<name>A0A1T1ARP3_RHOFE</name>
<evidence type="ECO:0000313" key="5">
    <source>
        <dbReference type="Proteomes" id="UP000190750"/>
    </source>
</evidence>
<keyword evidence="3" id="KW-0732">Signal</keyword>
<keyword evidence="2" id="KW-0472">Membrane</keyword>
<proteinExistence type="predicted"/>
<feature type="transmembrane region" description="Helical" evidence="2">
    <location>
        <begin position="295"/>
        <end position="314"/>
    </location>
</feature>
<keyword evidence="2" id="KW-0812">Transmembrane</keyword>
<evidence type="ECO:0000256" key="2">
    <source>
        <dbReference type="SAM" id="Phobius"/>
    </source>
</evidence>
<feature type="region of interest" description="Disordered" evidence="1">
    <location>
        <begin position="222"/>
        <end position="242"/>
    </location>
</feature>
<reference evidence="4 5" key="1">
    <citation type="submission" date="2017-01" db="EMBL/GenBank/DDBJ databases">
        <title>Genome sequencing of Rhodoferax fermentans JCM 7819.</title>
        <authorList>
            <person name="Kim Y.J."/>
            <person name="Farh M.E.-A."/>
            <person name="Yang D.-C."/>
        </authorList>
    </citation>
    <scope>NUCLEOTIDE SEQUENCE [LARGE SCALE GENOMIC DNA]</scope>
    <source>
        <strain evidence="4 5">JCM 7819</strain>
    </source>
</reference>
<dbReference type="OrthoDB" id="9180424at2"/>
<organism evidence="4 5">
    <name type="scientific">Rhodoferax fermentans</name>
    <dbReference type="NCBI Taxonomy" id="28066"/>
    <lineage>
        <taxon>Bacteria</taxon>
        <taxon>Pseudomonadati</taxon>
        <taxon>Pseudomonadota</taxon>
        <taxon>Betaproteobacteria</taxon>
        <taxon>Burkholderiales</taxon>
        <taxon>Comamonadaceae</taxon>
        <taxon>Rhodoferax</taxon>
    </lineage>
</organism>